<organism evidence="14 15">
    <name type="scientific">Hymenochirus boettgeri</name>
    <name type="common">Congo dwarf clawed frog</name>
    <dbReference type="NCBI Taxonomy" id="247094"/>
    <lineage>
        <taxon>Eukaryota</taxon>
        <taxon>Metazoa</taxon>
        <taxon>Chordata</taxon>
        <taxon>Craniata</taxon>
        <taxon>Vertebrata</taxon>
        <taxon>Euteleostomi</taxon>
        <taxon>Amphibia</taxon>
        <taxon>Batrachia</taxon>
        <taxon>Anura</taxon>
        <taxon>Pipoidea</taxon>
        <taxon>Pipidae</taxon>
        <taxon>Pipinae</taxon>
        <taxon>Hymenochirus</taxon>
    </lineage>
</organism>
<evidence type="ECO:0000259" key="13">
    <source>
        <dbReference type="Pfam" id="PF02676"/>
    </source>
</evidence>
<comment type="function">
    <text evidence="9">Probable S-adenosyl-L-methionine-dependent methyltransferase that acts as a component of the wybutosine biosynthesis pathway. Wybutosine is a hyper modified guanosine with a tricyclic base found at the 3'-position adjacent to the anticodon of eukaryotic phenylalanine tRNA.</text>
</comment>
<dbReference type="GO" id="GO:0032259">
    <property type="term" value="P:methylation"/>
    <property type="evidence" value="ECO:0007669"/>
    <property type="project" value="UniProtKB-KW"/>
</dbReference>
<dbReference type="InterPro" id="IPR036602">
    <property type="entry name" value="tRNA_yW-synthesising-like_sf"/>
</dbReference>
<feature type="region of interest" description="Disordered" evidence="12">
    <location>
        <begin position="205"/>
        <end position="238"/>
    </location>
</feature>
<reference evidence="14" key="1">
    <citation type="thesis" date="2020" institute="ProQuest LLC" country="789 East Eisenhower Parkway, Ann Arbor, MI, USA">
        <title>Comparative Genomics and Chromosome Evolution.</title>
        <authorList>
            <person name="Mudd A.B."/>
        </authorList>
    </citation>
    <scope>NUCLEOTIDE SEQUENCE</scope>
    <source>
        <strain evidence="14">Female2</strain>
        <tissue evidence="14">Blood</tissue>
    </source>
</reference>
<evidence type="ECO:0000256" key="10">
    <source>
        <dbReference type="ARBA" id="ARBA00030554"/>
    </source>
</evidence>
<proteinExistence type="inferred from homology"/>
<evidence type="ECO:0000256" key="11">
    <source>
        <dbReference type="ARBA" id="ARBA00049202"/>
    </source>
</evidence>
<comment type="catalytic activity">
    <reaction evidence="11">
        <text>4-demethyl-7-[(3S)-3-amino-3-carboxypropyl]wyosine(37) in tRNA(Phe) + S-adenosyl-L-methionine = 7-[(3S)-3-amino-3-carboxypropyl]wyosine(37) in tRNA(Phe) + S-adenosyl-L-homocysteine + H(+)</text>
        <dbReference type="Rhea" id="RHEA:36635"/>
        <dbReference type="Rhea" id="RHEA-COMP:10378"/>
        <dbReference type="Rhea" id="RHEA-COMP:10379"/>
        <dbReference type="ChEBI" id="CHEBI:15378"/>
        <dbReference type="ChEBI" id="CHEBI:57856"/>
        <dbReference type="ChEBI" id="CHEBI:59789"/>
        <dbReference type="ChEBI" id="CHEBI:73543"/>
        <dbReference type="ChEBI" id="CHEBI:73550"/>
        <dbReference type="EC" id="2.1.1.282"/>
    </reaction>
</comment>
<dbReference type="PANTHER" id="PTHR48418">
    <property type="entry name" value="TRNA WYBUTOSINE-SYNTHESIZING PROTEIN 3"/>
    <property type="match status" value="1"/>
</dbReference>
<comment type="similarity">
    <text evidence="2">Belongs to the TYW3 family.</text>
</comment>
<keyword evidence="7" id="KW-0949">S-adenosyl-L-methionine</keyword>
<name>A0A8T2IW12_9PIPI</name>
<protein>
    <recommendedName>
        <fullName evidence="4">tRNA wybutosine-synthesizing protein 3 homolog</fullName>
        <ecNumber evidence="3">2.1.1.282</ecNumber>
    </recommendedName>
    <alternativeName>
        <fullName evidence="10">tRNA(Phe) 7-((3-amino-3-carboxypropyl)-4-demethylwyosine(37)-N(4))-methyltransferase</fullName>
    </alternativeName>
</protein>
<keyword evidence="8" id="KW-0819">tRNA processing</keyword>
<comment type="pathway">
    <text evidence="1">tRNA modification; wybutosine-tRNA(Phe) biosynthesis.</text>
</comment>
<keyword evidence="5" id="KW-0489">Methyltransferase</keyword>
<feature type="compositionally biased region" description="Polar residues" evidence="12">
    <location>
        <begin position="227"/>
        <end position="236"/>
    </location>
</feature>
<evidence type="ECO:0000313" key="15">
    <source>
        <dbReference type="Proteomes" id="UP000812440"/>
    </source>
</evidence>
<evidence type="ECO:0000256" key="6">
    <source>
        <dbReference type="ARBA" id="ARBA00022679"/>
    </source>
</evidence>
<gene>
    <name evidence="14" type="ORF">GDO86_008030</name>
</gene>
<dbReference type="PANTHER" id="PTHR48418:SF1">
    <property type="entry name" value="TRNA WYBUTOSINE-SYNTHESIZING PROTEIN 3"/>
    <property type="match status" value="1"/>
</dbReference>
<evidence type="ECO:0000256" key="4">
    <source>
        <dbReference type="ARBA" id="ARBA00016536"/>
    </source>
</evidence>
<dbReference type="Gene3D" id="3.30.1960.10">
    <property type="entry name" value="tRNA wybutosine-synthesizing-like"/>
    <property type="match status" value="1"/>
</dbReference>
<evidence type="ECO:0000256" key="8">
    <source>
        <dbReference type="ARBA" id="ARBA00022694"/>
    </source>
</evidence>
<dbReference type="GO" id="GO:0008033">
    <property type="term" value="P:tRNA processing"/>
    <property type="evidence" value="ECO:0007669"/>
    <property type="project" value="UniProtKB-KW"/>
</dbReference>
<keyword evidence="6" id="KW-0808">Transferase</keyword>
<feature type="domain" description="tRNA wybutosine-synthesizing protein" evidence="13">
    <location>
        <begin position="12"/>
        <end position="192"/>
    </location>
</feature>
<evidence type="ECO:0000256" key="3">
    <source>
        <dbReference type="ARBA" id="ARBA00012750"/>
    </source>
</evidence>
<dbReference type="GO" id="GO:0008168">
    <property type="term" value="F:methyltransferase activity"/>
    <property type="evidence" value="ECO:0007669"/>
    <property type="project" value="UniProtKB-KW"/>
</dbReference>
<accession>A0A8T2IW12</accession>
<evidence type="ECO:0000256" key="2">
    <source>
        <dbReference type="ARBA" id="ARBA00008569"/>
    </source>
</evidence>
<evidence type="ECO:0000313" key="14">
    <source>
        <dbReference type="EMBL" id="KAG8437179.1"/>
    </source>
</evidence>
<dbReference type="EC" id="2.1.1.282" evidence="3"/>
<dbReference type="OrthoDB" id="263283at2759"/>
<dbReference type="EMBL" id="JAACNH010000007">
    <property type="protein sequence ID" value="KAG8437179.1"/>
    <property type="molecule type" value="Genomic_DNA"/>
</dbReference>
<evidence type="ECO:0000256" key="1">
    <source>
        <dbReference type="ARBA" id="ARBA00004797"/>
    </source>
</evidence>
<dbReference type="AlphaFoldDB" id="A0A8T2IW12"/>
<evidence type="ECO:0000256" key="12">
    <source>
        <dbReference type="SAM" id="MobiDB-lite"/>
    </source>
</evidence>
<dbReference type="Pfam" id="PF02676">
    <property type="entry name" value="TYW3"/>
    <property type="match status" value="1"/>
</dbReference>
<comment type="caution">
    <text evidence="14">The sequence shown here is derived from an EMBL/GenBank/DDBJ whole genome shotgun (WGS) entry which is preliminary data.</text>
</comment>
<evidence type="ECO:0000256" key="5">
    <source>
        <dbReference type="ARBA" id="ARBA00022603"/>
    </source>
</evidence>
<dbReference type="Proteomes" id="UP000812440">
    <property type="component" value="Chromosome 4"/>
</dbReference>
<dbReference type="SUPFAM" id="SSF111278">
    <property type="entry name" value="SSo0622-like"/>
    <property type="match status" value="1"/>
</dbReference>
<evidence type="ECO:0000256" key="7">
    <source>
        <dbReference type="ARBA" id="ARBA00022691"/>
    </source>
</evidence>
<dbReference type="InterPro" id="IPR003827">
    <property type="entry name" value="tRNA_yW-synthesising"/>
</dbReference>
<keyword evidence="15" id="KW-1185">Reference proteome</keyword>
<sequence>MDKEATFSHWKQQSARKLDVSRKGNVDGDIEHTVRLINEQHCYFTSSSCSGRIIMVNEAQDTSVIQKQNCTWLFVTHQLCKASEVVAALEKSTGNVVLKFEPFVLHVQCRALADAQLLHTVAINSGFRNSGITVGKKGKIVMAVRSTHGLEVPLSQNGKCLVSQEYIEFLVQTANKKMEENIKRITRFHSCLYVALQKKDCVHDESSNEKSSSPVYTRRRKRKEGNSIPNCSSGEEQQSDLELGLTLFNDV</sequence>
<dbReference type="FunFam" id="3.30.1960.10:FF:000001">
    <property type="entry name" value="tRNA wybutosine-synthesizing protein 3 homolog"/>
    <property type="match status" value="1"/>
</dbReference>
<evidence type="ECO:0000256" key="9">
    <source>
        <dbReference type="ARBA" id="ARBA00025378"/>
    </source>
</evidence>